<evidence type="ECO:0000259" key="5">
    <source>
        <dbReference type="SMART" id="SM00822"/>
    </source>
</evidence>
<dbReference type="PIRSF" id="PIRSF000126">
    <property type="entry name" value="11-beta-HSD1"/>
    <property type="match status" value="1"/>
</dbReference>
<feature type="region of interest" description="Disordered" evidence="4">
    <location>
        <begin position="257"/>
        <end position="276"/>
    </location>
</feature>
<dbReference type="RefSeq" id="WP_091768742.1">
    <property type="nucleotide sequence ID" value="NZ_FNHG01000006.1"/>
</dbReference>
<dbReference type="GO" id="GO:0016491">
    <property type="term" value="F:oxidoreductase activity"/>
    <property type="evidence" value="ECO:0007669"/>
    <property type="project" value="UniProtKB-KW"/>
</dbReference>
<dbReference type="EMBL" id="FNHG01000006">
    <property type="protein sequence ID" value="SDM16880.1"/>
    <property type="molecule type" value="Genomic_DNA"/>
</dbReference>
<comment type="similarity">
    <text evidence="1 3">Belongs to the short-chain dehydrogenases/reductases (SDR) family.</text>
</comment>
<dbReference type="OrthoDB" id="9808814at2"/>
<dbReference type="InterPro" id="IPR002347">
    <property type="entry name" value="SDR_fam"/>
</dbReference>
<feature type="domain" description="Ketoreductase" evidence="5">
    <location>
        <begin position="4"/>
        <end position="183"/>
    </location>
</feature>
<keyword evidence="2" id="KW-0560">Oxidoreductase</keyword>
<reference evidence="6 7" key="1">
    <citation type="submission" date="2016-10" db="EMBL/GenBank/DDBJ databases">
        <authorList>
            <person name="de Groot N.N."/>
        </authorList>
    </citation>
    <scope>NUCLEOTIDE SEQUENCE [LARGE SCALE GENOMIC DNA]</scope>
    <source>
        <strain evidence="6 7">DSM 16077</strain>
    </source>
</reference>
<protein>
    <recommendedName>
        <fullName evidence="5">Ketoreductase domain-containing protein</fullName>
    </recommendedName>
</protein>
<dbReference type="CDD" id="cd05233">
    <property type="entry name" value="SDR_c"/>
    <property type="match status" value="1"/>
</dbReference>
<dbReference type="InterPro" id="IPR057326">
    <property type="entry name" value="KR_dom"/>
</dbReference>
<evidence type="ECO:0000256" key="1">
    <source>
        <dbReference type="ARBA" id="ARBA00006484"/>
    </source>
</evidence>
<evidence type="ECO:0000313" key="6">
    <source>
        <dbReference type="EMBL" id="SDM16880.1"/>
    </source>
</evidence>
<dbReference type="SUPFAM" id="SSF51735">
    <property type="entry name" value="NAD(P)-binding Rossmann-fold domains"/>
    <property type="match status" value="1"/>
</dbReference>
<keyword evidence="7" id="KW-1185">Reference proteome</keyword>
<organism evidence="6 7">
    <name type="scientific">Maricaulis salignorans</name>
    <dbReference type="NCBI Taxonomy" id="144026"/>
    <lineage>
        <taxon>Bacteria</taxon>
        <taxon>Pseudomonadati</taxon>
        <taxon>Pseudomonadota</taxon>
        <taxon>Alphaproteobacteria</taxon>
        <taxon>Maricaulales</taxon>
        <taxon>Maricaulaceae</taxon>
        <taxon>Maricaulis</taxon>
    </lineage>
</organism>
<dbReference type="GO" id="GO:0016020">
    <property type="term" value="C:membrane"/>
    <property type="evidence" value="ECO:0007669"/>
    <property type="project" value="TreeGrafter"/>
</dbReference>
<evidence type="ECO:0000256" key="2">
    <source>
        <dbReference type="ARBA" id="ARBA00023002"/>
    </source>
</evidence>
<dbReference type="STRING" id="144026.SAMN04488568_10620"/>
<dbReference type="Gene3D" id="3.40.50.720">
    <property type="entry name" value="NAD(P)-binding Rossmann-like Domain"/>
    <property type="match status" value="1"/>
</dbReference>
<dbReference type="Pfam" id="PF00106">
    <property type="entry name" value="adh_short"/>
    <property type="match status" value="1"/>
</dbReference>
<dbReference type="PANTHER" id="PTHR44196">
    <property type="entry name" value="DEHYDROGENASE/REDUCTASE SDR FAMILY MEMBER 7B"/>
    <property type="match status" value="1"/>
</dbReference>
<evidence type="ECO:0000256" key="4">
    <source>
        <dbReference type="SAM" id="MobiDB-lite"/>
    </source>
</evidence>
<name>A0A1G9R199_9PROT</name>
<dbReference type="AlphaFoldDB" id="A0A1G9R199"/>
<dbReference type="Proteomes" id="UP000199759">
    <property type="component" value="Unassembled WGS sequence"/>
</dbReference>
<evidence type="ECO:0000256" key="3">
    <source>
        <dbReference type="RuleBase" id="RU000363"/>
    </source>
</evidence>
<dbReference type="PANTHER" id="PTHR44196:SF2">
    <property type="entry name" value="SHORT-CHAIN DEHYDROGENASE-RELATED"/>
    <property type="match status" value="1"/>
</dbReference>
<sequence>MRRHLVLITGASSGIGKALAREFAANGWDLALTARRKDRLEALAEEIKAQYGVDSLVIAADLSKASAPKKVIDAVEAEGRQIDGLVNNAGFGLPGTYTQTSWKQQADFLQLMLGSYAELVHRVMPGMQARGYGRILNVASVAGLMPGSKGHTLYAAVKSALIKFSQSLHFEGKEYGIHATALCPGFTYSEFHDVNETRDLVSKMPSYWWLTAEQVAEAGYNAVQRNQPISVPGLWYKFLTGLNQVLPTPASMWMMERSTGSVRRGEVEPASPAAGD</sequence>
<proteinExistence type="inferred from homology"/>
<evidence type="ECO:0000313" key="7">
    <source>
        <dbReference type="Proteomes" id="UP000199759"/>
    </source>
</evidence>
<dbReference type="SMART" id="SM00822">
    <property type="entry name" value="PKS_KR"/>
    <property type="match status" value="1"/>
</dbReference>
<dbReference type="InterPro" id="IPR036291">
    <property type="entry name" value="NAD(P)-bd_dom_sf"/>
</dbReference>
<accession>A0A1G9R199</accession>
<dbReference type="PRINTS" id="PR00081">
    <property type="entry name" value="GDHRDH"/>
</dbReference>
<gene>
    <name evidence="6" type="ORF">SAMN04488568_10620</name>
</gene>
<dbReference type="PRINTS" id="PR00080">
    <property type="entry name" value="SDRFAMILY"/>
</dbReference>